<evidence type="ECO:0000313" key="2">
    <source>
        <dbReference type="EMBL" id="CDF32865.1"/>
    </source>
</evidence>
<dbReference type="Proteomes" id="UP000012073">
    <property type="component" value="Unassembled WGS sequence"/>
</dbReference>
<feature type="compositionally biased region" description="Polar residues" evidence="1">
    <location>
        <begin position="52"/>
        <end position="70"/>
    </location>
</feature>
<dbReference type="KEGG" id="ccp:CHC_T00001661001"/>
<reference evidence="3" key="1">
    <citation type="journal article" date="2013" name="Proc. Natl. Acad. Sci. U.S.A.">
        <title>Genome structure and metabolic features in the red seaweed Chondrus crispus shed light on evolution of the Archaeplastida.</title>
        <authorList>
            <person name="Collen J."/>
            <person name="Porcel B."/>
            <person name="Carre W."/>
            <person name="Ball S.G."/>
            <person name="Chaparro C."/>
            <person name="Tonon T."/>
            <person name="Barbeyron T."/>
            <person name="Michel G."/>
            <person name="Noel B."/>
            <person name="Valentin K."/>
            <person name="Elias M."/>
            <person name="Artiguenave F."/>
            <person name="Arun A."/>
            <person name="Aury J.M."/>
            <person name="Barbosa-Neto J.F."/>
            <person name="Bothwell J.H."/>
            <person name="Bouget F.Y."/>
            <person name="Brillet L."/>
            <person name="Cabello-Hurtado F."/>
            <person name="Capella-Gutierrez S."/>
            <person name="Charrier B."/>
            <person name="Cladiere L."/>
            <person name="Cock J.M."/>
            <person name="Coelho S.M."/>
            <person name="Colleoni C."/>
            <person name="Czjzek M."/>
            <person name="Da Silva C."/>
            <person name="Delage L."/>
            <person name="Denoeud F."/>
            <person name="Deschamps P."/>
            <person name="Dittami S.M."/>
            <person name="Gabaldon T."/>
            <person name="Gachon C.M."/>
            <person name="Groisillier A."/>
            <person name="Herve C."/>
            <person name="Jabbari K."/>
            <person name="Katinka M."/>
            <person name="Kloareg B."/>
            <person name="Kowalczyk N."/>
            <person name="Labadie K."/>
            <person name="Leblanc C."/>
            <person name="Lopez P.J."/>
            <person name="McLachlan D.H."/>
            <person name="Meslet-Cladiere L."/>
            <person name="Moustafa A."/>
            <person name="Nehr Z."/>
            <person name="Nyvall Collen P."/>
            <person name="Panaud O."/>
            <person name="Partensky F."/>
            <person name="Poulain J."/>
            <person name="Rensing S.A."/>
            <person name="Rousvoal S."/>
            <person name="Samson G."/>
            <person name="Symeonidi A."/>
            <person name="Weissenbach J."/>
            <person name="Zambounis A."/>
            <person name="Wincker P."/>
            <person name="Boyen C."/>
        </authorList>
    </citation>
    <scope>NUCLEOTIDE SEQUENCE [LARGE SCALE GENOMIC DNA]</scope>
    <source>
        <strain evidence="3">cv. Stackhouse</strain>
    </source>
</reference>
<dbReference type="RefSeq" id="XP_005712666.1">
    <property type="nucleotide sequence ID" value="XM_005712609.1"/>
</dbReference>
<keyword evidence="3" id="KW-1185">Reference proteome</keyword>
<protein>
    <submittedName>
        <fullName evidence="2">Uncharacterized protein</fullName>
    </submittedName>
</protein>
<sequence length="84" mass="9644">MTSEPSELASERQVLEGDWRALEIQSLDESFEDLQSPHLFFLCPWDQRNVNEDTSGTLQPSVQLSRSGQGQKAHYRSDCRVDFL</sequence>
<evidence type="ECO:0000256" key="1">
    <source>
        <dbReference type="SAM" id="MobiDB-lite"/>
    </source>
</evidence>
<dbReference type="EMBL" id="HG001593">
    <property type="protein sequence ID" value="CDF32865.1"/>
    <property type="molecule type" value="Genomic_DNA"/>
</dbReference>
<organism evidence="2 3">
    <name type="scientific">Chondrus crispus</name>
    <name type="common">Carrageen Irish moss</name>
    <name type="synonym">Polymorpha crispa</name>
    <dbReference type="NCBI Taxonomy" id="2769"/>
    <lineage>
        <taxon>Eukaryota</taxon>
        <taxon>Rhodophyta</taxon>
        <taxon>Florideophyceae</taxon>
        <taxon>Rhodymeniophycidae</taxon>
        <taxon>Gigartinales</taxon>
        <taxon>Gigartinaceae</taxon>
        <taxon>Chondrus</taxon>
    </lineage>
</organism>
<proteinExistence type="predicted"/>
<dbReference type="AlphaFoldDB" id="R7Q5X2"/>
<accession>R7Q5X2</accession>
<name>R7Q5X2_CHOCR</name>
<dbReference type="Gramene" id="CDF32865">
    <property type="protein sequence ID" value="CDF32865"/>
    <property type="gene ID" value="CHC_T00001661001"/>
</dbReference>
<gene>
    <name evidence="2" type="ORF">CHC_T00001661001</name>
</gene>
<evidence type="ECO:0000313" key="3">
    <source>
        <dbReference type="Proteomes" id="UP000012073"/>
    </source>
</evidence>
<feature type="region of interest" description="Disordered" evidence="1">
    <location>
        <begin position="52"/>
        <end position="73"/>
    </location>
</feature>
<dbReference type="GeneID" id="17320382"/>